<organism evidence="11 12">
    <name type="scientific">Longivirga aurantiaca</name>
    <dbReference type="NCBI Taxonomy" id="1837743"/>
    <lineage>
        <taxon>Bacteria</taxon>
        <taxon>Bacillati</taxon>
        <taxon>Actinomycetota</taxon>
        <taxon>Actinomycetes</taxon>
        <taxon>Sporichthyales</taxon>
        <taxon>Sporichthyaceae</taxon>
        <taxon>Longivirga</taxon>
    </lineage>
</organism>
<dbReference type="Gene3D" id="1.10.620.20">
    <property type="entry name" value="Ribonucleotide Reductase, subunit A"/>
    <property type="match status" value="1"/>
</dbReference>
<dbReference type="RefSeq" id="WP_386764154.1">
    <property type="nucleotide sequence ID" value="NZ_JBHSTI010000008.1"/>
</dbReference>
<keyword evidence="6" id="KW-0276">Fatty acid metabolism</keyword>
<evidence type="ECO:0000256" key="8">
    <source>
        <dbReference type="ARBA" id="ARBA00023004"/>
    </source>
</evidence>
<dbReference type="PIRSF" id="PIRSF000346">
    <property type="entry name" value="Dlt9_acylACP_des"/>
    <property type="match status" value="1"/>
</dbReference>
<evidence type="ECO:0000256" key="7">
    <source>
        <dbReference type="ARBA" id="ARBA00023002"/>
    </source>
</evidence>
<dbReference type="PANTHER" id="PTHR31155:SF9">
    <property type="entry name" value="STEAROYL-[ACYL-CARRIER-PROTEIN] 9-DESATURASE 7, CHLOROPLASTIC"/>
    <property type="match status" value="1"/>
</dbReference>
<comment type="subunit">
    <text evidence="3">Homodimer.</text>
</comment>
<keyword evidence="7" id="KW-0560">Oxidoreductase</keyword>
<evidence type="ECO:0000313" key="11">
    <source>
        <dbReference type="EMBL" id="MFC6237111.1"/>
    </source>
</evidence>
<keyword evidence="8" id="KW-0408">Iron</keyword>
<evidence type="ECO:0000256" key="2">
    <source>
        <dbReference type="ARBA" id="ARBA00008749"/>
    </source>
</evidence>
<keyword evidence="4" id="KW-0444">Lipid biosynthesis</keyword>
<comment type="cofactor">
    <cofactor evidence="1">
        <name>Fe(2+)</name>
        <dbReference type="ChEBI" id="CHEBI:29033"/>
    </cofactor>
</comment>
<dbReference type="InterPro" id="IPR012348">
    <property type="entry name" value="RNR-like"/>
</dbReference>
<evidence type="ECO:0000256" key="6">
    <source>
        <dbReference type="ARBA" id="ARBA00022832"/>
    </source>
</evidence>
<keyword evidence="9" id="KW-0443">Lipid metabolism</keyword>
<evidence type="ECO:0000256" key="1">
    <source>
        <dbReference type="ARBA" id="ARBA00001954"/>
    </source>
</evidence>
<comment type="similarity">
    <text evidence="2">Belongs to the fatty acid desaturase type 2 family.</text>
</comment>
<keyword evidence="12" id="KW-1185">Reference proteome</keyword>
<evidence type="ECO:0000256" key="9">
    <source>
        <dbReference type="ARBA" id="ARBA00023098"/>
    </source>
</evidence>
<reference evidence="12" key="1">
    <citation type="journal article" date="2019" name="Int. J. Syst. Evol. Microbiol.">
        <title>The Global Catalogue of Microorganisms (GCM) 10K type strain sequencing project: providing services to taxonomists for standard genome sequencing and annotation.</title>
        <authorList>
            <consortium name="The Broad Institute Genomics Platform"/>
            <consortium name="The Broad Institute Genome Sequencing Center for Infectious Disease"/>
            <person name="Wu L."/>
            <person name="Ma J."/>
        </authorList>
    </citation>
    <scope>NUCLEOTIDE SEQUENCE [LARGE SCALE GENOMIC DNA]</scope>
    <source>
        <strain evidence="12">CGMCC 4.7317</strain>
    </source>
</reference>
<comment type="caution">
    <text evidence="11">The sequence shown here is derived from an EMBL/GenBank/DDBJ whole genome shotgun (WGS) entry which is preliminary data.</text>
</comment>
<sequence length="315" mass="35301">MTVLEDFAPSAPLVRALDPVVAVEIERHMAMAKEWMPHEYIPWAEGSNYDGIYGGDAWDPSQSPVDGVSRTALVVNLLTEDNLPSYHRALTDTVGRDSAWGEWVHRWTAEEGRHAIAMRDFLLVTRSVDPVALERERMDHMGRGFDGYAEGHVLTTMAYVSFQELATRISHRNTGKHTQDPGLDRLLQRIAADENLHMLMYRNVMAAAFDLNPDASMKAVLDIVENFQMPGNEVEGFTRRSVAIALAGIYDLRIHHDEVLSPVLRAWNVFDRTDFGPEGEKARDALAQFMAGLDAAATQFEDKRAEKAARLAARI</sequence>
<evidence type="ECO:0000256" key="10">
    <source>
        <dbReference type="ARBA" id="ARBA00023160"/>
    </source>
</evidence>
<dbReference type="EMBL" id="JBHSTI010000008">
    <property type="protein sequence ID" value="MFC6237111.1"/>
    <property type="molecule type" value="Genomic_DNA"/>
</dbReference>
<protein>
    <submittedName>
        <fullName evidence="11">Acyl-ACP desaturase</fullName>
    </submittedName>
</protein>
<evidence type="ECO:0000256" key="5">
    <source>
        <dbReference type="ARBA" id="ARBA00022723"/>
    </source>
</evidence>
<keyword evidence="5" id="KW-0479">Metal-binding</keyword>
<dbReference type="SUPFAM" id="SSF47240">
    <property type="entry name" value="Ferritin-like"/>
    <property type="match status" value="1"/>
</dbReference>
<keyword evidence="10" id="KW-0275">Fatty acid biosynthesis</keyword>
<proteinExistence type="inferred from homology"/>
<dbReference type="InterPro" id="IPR009078">
    <property type="entry name" value="Ferritin-like_SF"/>
</dbReference>
<evidence type="ECO:0000256" key="4">
    <source>
        <dbReference type="ARBA" id="ARBA00022516"/>
    </source>
</evidence>
<dbReference type="Pfam" id="PF03405">
    <property type="entry name" value="FA_desaturase_2"/>
    <property type="match status" value="1"/>
</dbReference>
<gene>
    <name evidence="11" type="ORF">ACFQGU_04425</name>
</gene>
<dbReference type="CDD" id="cd01050">
    <property type="entry name" value="Acyl_ACP_Desat"/>
    <property type="match status" value="1"/>
</dbReference>
<dbReference type="PANTHER" id="PTHR31155">
    <property type="entry name" value="ACYL- ACYL-CARRIER-PROTEIN DESATURASE-RELATED"/>
    <property type="match status" value="1"/>
</dbReference>
<accession>A0ABW1SXH5</accession>
<evidence type="ECO:0000256" key="3">
    <source>
        <dbReference type="ARBA" id="ARBA00011738"/>
    </source>
</evidence>
<evidence type="ECO:0000313" key="12">
    <source>
        <dbReference type="Proteomes" id="UP001596138"/>
    </source>
</evidence>
<dbReference type="Proteomes" id="UP001596138">
    <property type="component" value="Unassembled WGS sequence"/>
</dbReference>
<name>A0ABW1SXH5_9ACTN</name>
<dbReference type="InterPro" id="IPR005067">
    <property type="entry name" value="Fatty_acid_desaturase-2"/>
</dbReference>